<protein>
    <submittedName>
        <fullName evidence="1">Uncharacterized protein</fullName>
    </submittedName>
</protein>
<dbReference type="EMBL" id="JAEFBJ010000010">
    <property type="protein sequence ID" value="KAG7564353.1"/>
    <property type="molecule type" value="Genomic_DNA"/>
</dbReference>
<proteinExistence type="predicted"/>
<dbReference type="OrthoDB" id="1487792at2759"/>
<keyword evidence="2" id="KW-1185">Reference proteome</keyword>
<comment type="caution">
    <text evidence="1">The sequence shown here is derived from an EMBL/GenBank/DDBJ whole genome shotgun (WGS) entry which is preliminary data.</text>
</comment>
<accession>A0A8T1ZUE3</accession>
<reference evidence="1 2" key="1">
    <citation type="submission" date="2020-12" db="EMBL/GenBank/DDBJ databases">
        <title>Concerted genomic and epigenomic changes stabilize Arabidopsis allopolyploids.</title>
        <authorList>
            <person name="Chen Z."/>
        </authorList>
    </citation>
    <scope>NUCLEOTIDE SEQUENCE [LARGE SCALE GENOMIC DNA]</scope>
    <source>
        <strain evidence="1">As9502</strain>
        <tissue evidence="1">Leaf</tissue>
    </source>
</reference>
<dbReference type="Proteomes" id="UP000694251">
    <property type="component" value="Chromosome 10"/>
</dbReference>
<sequence length="72" mass="7999">MVKITVCVLVPHADYCLPGKTRATVMELVAKENFILEESVSPNSIELMRFFQVWTARTMAELSSGRGSAKPL</sequence>
<evidence type="ECO:0000313" key="2">
    <source>
        <dbReference type="Proteomes" id="UP000694251"/>
    </source>
</evidence>
<organism evidence="1 2">
    <name type="scientific">Arabidopsis suecica</name>
    <name type="common">Swedish thale-cress</name>
    <name type="synonym">Cardaminopsis suecica</name>
    <dbReference type="NCBI Taxonomy" id="45249"/>
    <lineage>
        <taxon>Eukaryota</taxon>
        <taxon>Viridiplantae</taxon>
        <taxon>Streptophyta</taxon>
        <taxon>Embryophyta</taxon>
        <taxon>Tracheophyta</taxon>
        <taxon>Spermatophyta</taxon>
        <taxon>Magnoliopsida</taxon>
        <taxon>eudicotyledons</taxon>
        <taxon>Gunneridae</taxon>
        <taxon>Pentapetalae</taxon>
        <taxon>rosids</taxon>
        <taxon>malvids</taxon>
        <taxon>Brassicales</taxon>
        <taxon>Brassicaceae</taxon>
        <taxon>Camelineae</taxon>
        <taxon>Arabidopsis</taxon>
    </lineage>
</organism>
<dbReference type="AlphaFoldDB" id="A0A8T1ZUE3"/>
<name>A0A8T1ZUE3_ARASU</name>
<gene>
    <name evidence="1" type="ORF">ISN44_As10g011190</name>
</gene>
<evidence type="ECO:0000313" key="1">
    <source>
        <dbReference type="EMBL" id="KAG7564353.1"/>
    </source>
</evidence>